<dbReference type="PANTHER" id="PTHR33908">
    <property type="entry name" value="MANNOSYLTRANSFERASE YKCB-RELATED"/>
    <property type="match status" value="1"/>
</dbReference>
<dbReference type="RefSeq" id="WP_190261871.1">
    <property type="nucleotide sequence ID" value="NZ_CP053923.1"/>
</dbReference>
<keyword evidence="6 9" id="KW-1133">Transmembrane helix</keyword>
<protein>
    <recommendedName>
        <fullName evidence="12">Glycosyltransferase family 39 protein</fullName>
    </recommendedName>
</protein>
<feature type="region of interest" description="Disordered" evidence="8">
    <location>
        <begin position="1"/>
        <end position="23"/>
    </location>
</feature>
<proteinExistence type="predicted"/>
<organism evidence="10 11">
    <name type="scientific">Defluviicoccus vanus</name>
    <dbReference type="NCBI Taxonomy" id="111831"/>
    <lineage>
        <taxon>Bacteria</taxon>
        <taxon>Pseudomonadati</taxon>
        <taxon>Pseudomonadota</taxon>
        <taxon>Alphaproteobacteria</taxon>
        <taxon>Rhodospirillales</taxon>
        <taxon>Rhodospirillaceae</taxon>
        <taxon>Defluviicoccus</taxon>
    </lineage>
</organism>
<gene>
    <name evidence="10" type="ORF">HQ394_02470</name>
</gene>
<accession>A0A7H1MY98</accession>
<keyword evidence="2" id="KW-1003">Cell membrane</keyword>
<evidence type="ECO:0000256" key="5">
    <source>
        <dbReference type="ARBA" id="ARBA00022692"/>
    </source>
</evidence>
<keyword evidence="7 9" id="KW-0472">Membrane</keyword>
<comment type="subcellular location">
    <subcellularLocation>
        <location evidence="1">Cell membrane</location>
        <topology evidence="1">Multi-pass membrane protein</topology>
    </subcellularLocation>
</comment>
<evidence type="ECO:0000256" key="4">
    <source>
        <dbReference type="ARBA" id="ARBA00022679"/>
    </source>
</evidence>
<feature type="transmembrane region" description="Helical" evidence="9">
    <location>
        <begin position="371"/>
        <end position="391"/>
    </location>
</feature>
<feature type="transmembrane region" description="Helical" evidence="9">
    <location>
        <begin position="398"/>
        <end position="421"/>
    </location>
</feature>
<evidence type="ECO:0000256" key="6">
    <source>
        <dbReference type="ARBA" id="ARBA00022989"/>
    </source>
</evidence>
<dbReference type="KEGG" id="dvn:HQ394_02470"/>
<evidence type="ECO:0000256" key="3">
    <source>
        <dbReference type="ARBA" id="ARBA00022676"/>
    </source>
</evidence>
<feature type="transmembrane region" description="Helical" evidence="9">
    <location>
        <begin position="307"/>
        <end position="335"/>
    </location>
</feature>
<dbReference type="GO" id="GO:0016763">
    <property type="term" value="F:pentosyltransferase activity"/>
    <property type="evidence" value="ECO:0007669"/>
    <property type="project" value="TreeGrafter"/>
</dbReference>
<evidence type="ECO:0000256" key="8">
    <source>
        <dbReference type="SAM" id="MobiDB-lite"/>
    </source>
</evidence>
<evidence type="ECO:0008006" key="12">
    <source>
        <dbReference type="Google" id="ProtNLM"/>
    </source>
</evidence>
<feature type="transmembrane region" description="Helical" evidence="9">
    <location>
        <begin position="39"/>
        <end position="57"/>
    </location>
</feature>
<keyword evidence="11" id="KW-1185">Reference proteome</keyword>
<sequence length="521" mass="56120">MFRLEGEAANSGAALGGDSAAATGGPNRPHLPLCSERQGLVAAAGLALIVVLAHVLGRPALLEWDPDSALYLMHAANIVNGAPYARTGYIFNPLNAIHPAAYPPGLPLLLAPVYWLYGLDLLAMKTVIVLCYALFLIVLFLIARRYLPTAAALAVMLVVGVNPMLWRFASAIYSEYPFMLAAYTALWLCEAIRQRAGGSPVRRLLSILAAGALIGFAVETRVIGLLLIPVVLTTAMPRHRPRRWMPLIDTIGVVAIGIGVVAALQISFPHGNSTYFDYFHAYDWAALPGAVWLYLRTIPFELFSIWALRGVAAVGAAIVPLAWMLAAASMFPAAIGFAAAVRRGPTVFEAFTAVYAAFLVVYPIREEPARYALPLYPLFVLYAAVGLRMLLRHLSRPAGAGITGSIIAMLGSVLVAGHVALDSPRPWMLSPEGEGLLRAIRQRTAEDAVILTAEPTTIALFTGRRAAIWPAHADATMRRDYARSIDAAYLVLPQGSDASSMPRTLPPLYVNEGYLLLPLPR</sequence>
<dbReference type="AlphaFoldDB" id="A0A7H1MY98"/>
<feature type="transmembrane region" description="Helical" evidence="9">
    <location>
        <begin position="114"/>
        <end position="143"/>
    </location>
</feature>
<dbReference type="EMBL" id="CP053923">
    <property type="protein sequence ID" value="QNT68434.1"/>
    <property type="molecule type" value="Genomic_DNA"/>
</dbReference>
<feature type="transmembrane region" description="Helical" evidence="9">
    <location>
        <begin position="244"/>
        <end position="264"/>
    </location>
</feature>
<feature type="transmembrane region" description="Helical" evidence="9">
    <location>
        <begin position="347"/>
        <end position="365"/>
    </location>
</feature>
<dbReference type="InterPro" id="IPR050297">
    <property type="entry name" value="LipidA_mod_glycosyltrf_83"/>
</dbReference>
<dbReference type="GO" id="GO:0009103">
    <property type="term" value="P:lipopolysaccharide biosynthetic process"/>
    <property type="evidence" value="ECO:0007669"/>
    <property type="project" value="UniProtKB-ARBA"/>
</dbReference>
<evidence type="ECO:0000256" key="9">
    <source>
        <dbReference type="SAM" id="Phobius"/>
    </source>
</evidence>
<keyword evidence="3" id="KW-0328">Glycosyltransferase</keyword>
<evidence type="ECO:0000313" key="11">
    <source>
        <dbReference type="Proteomes" id="UP000516369"/>
    </source>
</evidence>
<evidence type="ECO:0000256" key="7">
    <source>
        <dbReference type="ARBA" id="ARBA00023136"/>
    </source>
</evidence>
<keyword evidence="5 9" id="KW-0812">Transmembrane</keyword>
<dbReference type="GO" id="GO:0005886">
    <property type="term" value="C:plasma membrane"/>
    <property type="evidence" value="ECO:0007669"/>
    <property type="project" value="UniProtKB-SubCell"/>
</dbReference>
<feature type="transmembrane region" description="Helical" evidence="9">
    <location>
        <begin position="204"/>
        <end position="232"/>
    </location>
</feature>
<dbReference type="Proteomes" id="UP000516369">
    <property type="component" value="Chromosome"/>
</dbReference>
<evidence type="ECO:0000313" key="10">
    <source>
        <dbReference type="EMBL" id="QNT68434.1"/>
    </source>
</evidence>
<feature type="compositionally biased region" description="Low complexity" evidence="8">
    <location>
        <begin position="8"/>
        <end position="23"/>
    </location>
</feature>
<evidence type="ECO:0000256" key="1">
    <source>
        <dbReference type="ARBA" id="ARBA00004651"/>
    </source>
</evidence>
<reference evidence="10 11" key="1">
    <citation type="submission" date="2020-05" db="EMBL/GenBank/DDBJ databases">
        <title>Complete closed genome sequence of Defluviicoccus vanus.</title>
        <authorList>
            <person name="Bessarab I."/>
            <person name="Arumugam K."/>
            <person name="Maszenan A.M."/>
            <person name="Seviour R.J."/>
            <person name="Williams R.B."/>
        </authorList>
    </citation>
    <scope>NUCLEOTIDE SEQUENCE [LARGE SCALE GENOMIC DNA]</scope>
    <source>
        <strain evidence="10 11">Ben 114</strain>
    </source>
</reference>
<keyword evidence="4" id="KW-0808">Transferase</keyword>
<dbReference type="PANTHER" id="PTHR33908:SF11">
    <property type="entry name" value="MEMBRANE PROTEIN"/>
    <property type="match status" value="1"/>
</dbReference>
<feature type="transmembrane region" description="Helical" evidence="9">
    <location>
        <begin position="150"/>
        <end position="169"/>
    </location>
</feature>
<name>A0A7H1MY98_9PROT</name>
<evidence type="ECO:0000256" key="2">
    <source>
        <dbReference type="ARBA" id="ARBA00022475"/>
    </source>
</evidence>